<evidence type="ECO:0000256" key="2">
    <source>
        <dbReference type="SAM" id="Phobius"/>
    </source>
</evidence>
<name>R7VD81_CAPTE</name>
<keyword evidence="3" id="KW-0732">Signal</keyword>
<feature type="transmembrane region" description="Helical" evidence="2">
    <location>
        <begin position="193"/>
        <end position="220"/>
    </location>
</feature>
<protein>
    <recommendedName>
        <fullName evidence="7">MAM domain-containing protein</fullName>
    </recommendedName>
</protein>
<dbReference type="EMBL" id="AMQN01004302">
    <property type="status" value="NOT_ANNOTATED_CDS"/>
    <property type="molecule type" value="Genomic_DNA"/>
</dbReference>
<dbReference type="Proteomes" id="UP000014760">
    <property type="component" value="Unassembled WGS sequence"/>
</dbReference>
<dbReference type="EnsemblMetazoa" id="CapteT185489">
    <property type="protein sequence ID" value="CapteP185489"/>
    <property type="gene ID" value="CapteG185489"/>
</dbReference>
<evidence type="ECO:0000256" key="1">
    <source>
        <dbReference type="SAM" id="MobiDB-lite"/>
    </source>
</evidence>
<dbReference type="HOGENOM" id="CLU_518018_0_0_1"/>
<dbReference type="AlphaFoldDB" id="R7VD81"/>
<proteinExistence type="predicted"/>
<keyword evidence="2" id="KW-0472">Membrane</keyword>
<keyword evidence="2" id="KW-0812">Transmembrane</keyword>
<evidence type="ECO:0000313" key="6">
    <source>
        <dbReference type="Proteomes" id="UP000014760"/>
    </source>
</evidence>
<keyword evidence="6" id="KW-1185">Reference proteome</keyword>
<feature type="region of interest" description="Disordered" evidence="1">
    <location>
        <begin position="453"/>
        <end position="526"/>
    </location>
</feature>
<organism evidence="4">
    <name type="scientific">Capitella teleta</name>
    <name type="common">Polychaete worm</name>
    <dbReference type="NCBI Taxonomy" id="283909"/>
    <lineage>
        <taxon>Eukaryota</taxon>
        <taxon>Metazoa</taxon>
        <taxon>Spiralia</taxon>
        <taxon>Lophotrochozoa</taxon>
        <taxon>Annelida</taxon>
        <taxon>Polychaeta</taxon>
        <taxon>Sedentaria</taxon>
        <taxon>Scolecida</taxon>
        <taxon>Capitellidae</taxon>
        <taxon>Capitella</taxon>
    </lineage>
</organism>
<reference evidence="4 6" key="2">
    <citation type="journal article" date="2013" name="Nature">
        <title>Insights into bilaterian evolution from three spiralian genomes.</title>
        <authorList>
            <person name="Simakov O."/>
            <person name="Marletaz F."/>
            <person name="Cho S.J."/>
            <person name="Edsinger-Gonzales E."/>
            <person name="Havlak P."/>
            <person name="Hellsten U."/>
            <person name="Kuo D.H."/>
            <person name="Larsson T."/>
            <person name="Lv J."/>
            <person name="Arendt D."/>
            <person name="Savage R."/>
            <person name="Osoegawa K."/>
            <person name="de Jong P."/>
            <person name="Grimwood J."/>
            <person name="Chapman J.A."/>
            <person name="Shapiro H."/>
            <person name="Aerts A."/>
            <person name="Otillar R.P."/>
            <person name="Terry A.Y."/>
            <person name="Boore J.L."/>
            <person name="Grigoriev I.V."/>
            <person name="Lindberg D.R."/>
            <person name="Seaver E.C."/>
            <person name="Weisblat D.A."/>
            <person name="Putnam N.H."/>
            <person name="Rokhsar D.S."/>
        </authorList>
    </citation>
    <scope>NUCLEOTIDE SEQUENCE</scope>
    <source>
        <strain evidence="4 6">I ESC-2004</strain>
    </source>
</reference>
<evidence type="ECO:0000313" key="5">
    <source>
        <dbReference type="EnsemblMetazoa" id="CapteP185489"/>
    </source>
</evidence>
<feature type="chain" id="PRO_5008788912" description="MAM domain-containing protein" evidence="3">
    <location>
        <begin position="22"/>
        <end position="526"/>
    </location>
</feature>
<gene>
    <name evidence="4" type="ORF">CAPTEDRAFT_185489</name>
</gene>
<sequence length="526" mass="57929">MYKVYLTCLLLGGTVMTGAEIDEIRLHGGAKCEVEGSSSSDCKSFLDDNPETTWTARENPSHIRITVWFAGLCEVSSFRFMQLQGKALKAYKALKLDFGDEKLFMAELTERTDDLIWEEFTKSPSIITDHVVITIASYDQWPNGHGFVDIQFWGKIIKLSTTKKPVSESPRPTTMVAPASGASSDRIASDCSLSFTVMTVIVILFVIQSIFVVLLVVYIIRLKNKAKTQVFPSKPTTIHHPAQPLDREEVFIHQNEDNHIKTGAQGFWRQKDIYGCYLDVKETPEWDMFGKSLTTEAIWSRFGRYAVDLDQRESMILDCRWKTELPTKYRKGKTRRKAANVKSVMSSRDDVVVDINSEVNHDDVNTANDVELKAVCSSEDLLERAQSVVSGDIDNTAMHQPNIDEFGRGYTGKEEETENCDEMKPDMDLIADGINKKERIEVNDSLEMVPPLSLCEDEGDIGDATSSSSSTPSDISSSSSTGSSTSPQSTDSASSVGSLGSSSSSSESDSVSSPSSGSTTSSSTSS</sequence>
<evidence type="ECO:0000256" key="3">
    <source>
        <dbReference type="SAM" id="SignalP"/>
    </source>
</evidence>
<evidence type="ECO:0000313" key="4">
    <source>
        <dbReference type="EMBL" id="ELU16527.1"/>
    </source>
</evidence>
<reference evidence="5" key="3">
    <citation type="submission" date="2015-06" db="UniProtKB">
        <authorList>
            <consortium name="EnsemblMetazoa"/>
        </authorList>
    </citation>
    <scope>IDENTIFICATION</scope>
</reference>
<dbReference type="EMBL" id="KB293112">
    <property type="protein sequence ID" value="ELU16527.1"/>
    <property type="molecule type" value="Genomic_DNA"/>
</dbReference>
<feature type="signal peptide" evidence="3">
    <location>
        <begin position="1"/>
        <end position="21"/>
    </location>
</feature>
<evidence type="ECO:0008006" key="7">
    <source>
        <dbReference type="Google" id="ProtNLM"/>
    </source>
</evidence>
<accession>R7VD81</accession>
<feature type="compositionally biased region" description="Low complexity" evidence="1">
    <location>
        <begin position="462"/>
        <end position="526"/>
    </location>
</feature>
<keyword evidence="2" id="KW-1133">Transmembrane helix</keyword>
<reference evidence="6" key="1">
    <citation type="submission" date="2012-12" db="EMBL/GenBank/DDBJ databases">
        <authorList>
            <person name="Hellsten U."/>
            <person name="Grimwood J."/>
            <person name="Chapman J.A."/>
            <person name="Shapiro H."/>
            <person name="Aerts A."/>
            <person name="Otillar R.P."/>
            <person name="Terry A.Y."/>
            <person name="Boore J.L."/>
            <person name="Simakov O."/>
            <person name="Marletaz F."/>
            <person name="Cho S.-J."/>
            <person name="Edsinger-Gonzales E."/>
            <person name="Havlak P."/>
            <person name="Kuo D.-H."/>
            <person name="Larsson T."/>
            <person name="Lv J."/>
            <person name="Arendt D."/>
            <person name="Savage R."/>
            <person name="Osoegawa K."/>
            <person name="de Jong P."/>
            <person name="Lindberg D.R."/>
            <person name="Seaver E.C."/>
            <person name="Weisblat D.A."/>
            <person name="Putnam N.H."/>
            <person name="Grigoriev I.V."/>
            <person name="Rokhsar D.S."/>
        </authorList>
    </citation>
    <scope>NUCLEOTIDE SEQUENCE</scope>
    <source>
        <strain evidence="6">I ESC-2004</strain>
    </source>
</reference>